<dbReference type="InterPro" id="IPR006142">
    <property type="entry name" value="INTEIN"/>
</dbReference>
<dbReference type="GO" id="GO:0004748">
    <property type="term" value="F:ribonucleoside-diphosphate reductase activity, thioredoxin disulfide as acceptor"/>
    <property type="evidence" value="ECO:0007669"/>
    <property type="project" value="UniProtKB-EC"/>
</dbReference>
<dbReference type="SUPFAM" id="SSF51294">
    <property type="entry name" value="Hedgehog/intein (Hint) domain"/>
    <property type="match status" value="1"/>
</dbReference>
<keyword evidence="3" id="KW-0846">Cobalamin</keyword>
<dbReference type="InterPro" id="IPR013509">
    <property type="entry name" value="RNR_lsu_N"/>
</dbReference>
<dbReference type="AlphaFoldDB" id="I2PXH8"/>
<evidence type="ECO:0000256" key="9">
    <source>
        <dbReference type="ARBA" id="ARBA00023116"/>
    </source>
</evidence>
<name>I2PXH8_9BACT</name>
<dbReference type="PRINTS" id="PR00379">
    <property type="entry name" value="INTEIN"/>
</dbReference>
<evidence type="ECO:0000256" key="6">
    <source>
        <dbReference type="ARBA" id="ARBA00022813"/>
    </source>
</evidence>
<dbReference type="PANTHER" id="PTHR43371">
    <property type="entry name" value="VITAMIN B12-DEPENDENT RIBONUCLEOTIDE REDUCTASE"/>
    <property type="match status" value="1"/>
</dbReference>
<dbReference type="EMBL" id="JH600068">
    <property type="protein sequence ID" value="EIG52234.1"/>
    <property type="molecule type" value="Genomic_DNA"/>
</dbReference>
<dbReference type="GO" id="GO:0004519">
    <property type="term" value="F:endonuclease activity"/>
    <property type="evidence" value="ECO:0007669"/>
    <property type="project" value="InterPro"/>
</dbReference>
<evidence type="ECO:0000256" key="11">
    <source>
        <dbReference type="ARBA" id="ARBA00025437"/>
    </source>
</evidence>
<dbReference type="PROSITE" id="PS50818">
    <property type="entry name" value="INTEIN_C_TER"/>
    <property type="match status" value="1"/>
</dbReference>
<dbReference type="GO" id="GO:0016539">
    <property type="term" value="P:intein-mediated protein splicing"/>
    <property type="evidence" value="ECO:0007669"/>
    <property type="project" value="InterPro"/>
</dbReference>
<comment type="function">
    <text evidence="11">Catalyzes the reduction of ribonucleotides to deoxyribonucleotides. May function to provide a pool of deoxyribonucleotide precursors for DNA repair during oxygen limitation and/or for immediate growth after restoration of oxygen.</text>
</comment>
<dbReference type="PROSITE" id="PS50817">
    <property type="entry name" value="INTEIN_N_TER"/>
    <property type="match status" value="1"/>
</dbReference>
<dbReference type="HOGENOM" id="CLU_000404_2_1_7"/>
<dbReference type="GO" id="GO:0031419">
    <property type="term" value="F:cobalamin binding"/>
    <property type="evidence" value="ECO:0007669"/>
    <property type="project" value="UniProtKB-KW"/>
</dbReference>
<evidence type="ECO:0000256" key="3">
    <source>
        <dbReference type="ARBA" id="ARBA00022628"/>
    </source>
</evidence>
<keyword evidence="6" id="KW-0068">Autocatalytic cleavage</keyword>
<dbReference type="PANTHER" id="PTHR43371:SF1">
    <property type="entry name" value="RIBONUCLEOSIDE-DIPHOSPHATE REDUCTASE"/>
    <property type="match status" value="1"/>
</dbReference>
<accession>I2PXH8</accession>
<dbReference type="CDD" id="cd00081">
    <property type="entry name" value="Hint"/>
    <property type="match status" value="1"/>
</dbReference>
<dbReference type="SUPFAM" id="SSF48168">
    <property type="entry name" value="R1 subunit of ribonucleotide reductase, N-terminal domain"/>
    <property type="match status" value="1"/>
</dbReference>
<dbReference type="NCBIfam" id="TIGR01445">
    <property type="entry name" value="intein_Nterm"/>
    <property type="match status" value="1"/>
</dbReference>
<dbReference type="Gene3D" id="3.20.70.20">
    <property type="match status" value="2"/>
</dbReference>
<evidence type="ECO:0000256" key="12">
    <source>
        <dbReference type="ARBA" id="ARBA00047754"/>
    </source>
</evidence>
<comment type="cofactor">
    <cofactor evidence="1">
        <name>adenosylcob(III)alamin</name>
        <dbReference type="ChEBI" id="CHEBI:18408"/>
    </cofactor>
</comment>
<evidence type="ECO:0000256" key="13">
    <source>
        <dbReference type="RuleBase" id="RU003410"/>
    </source>
</evidence>
<evidence type="ECO:0000313" key="15">
    <source>
        <dbReference type="EMBL" id="EIG52234.1"/>
    </source>
</evidence>
<dbReference type="GO" id="GO:0005524">
    <property type="term" value="F:ATP binding"/>
    <property type="evidence" value="ECO:0007669"/>
    <property type="project" value="InterPro"/>
</dbReference>
<organism evidence="15">
    <name type="scientific">Desulfovibrio sp. U5L</name>
    <dbReference type="NCBI Taxonomy" id="596152"/>
    <lineage>
        <taxon>Bacteria</taxon>
        <taxon>Pseudomonadati</taxon>
        <taxon>Thermodesulfobacteriota</taxon>
        <taxon>Desulfovibrionia</taxon>
        <taxon>Desulfovibrionales</taxon>
        <taxon>Desulfovibrionaceae</taxon>
        <taxon>Desulfovibrio</taxon>
    </lineage>
</organism>
<dbReference type="NCBIfam" id="TIGR01443">
    <property type="entry name" value="intein_Cterm"/>
    <property type="match status" value="1"/>
</dbReference>
<dbReference type="InterPro" id="IPR003587">
    <property type="entry name" value="Hint_dom_N"/>
</dbReference>
<dbReference type="GO" id="GO:0009263">
    <property type="term" value="P:deoxyribonucleotide biosynthetic process"/>
    <property type="evidence" value="ECO:0007669"/>
    <property type="project" value="UniProtKB-KW"/>
</dbReference>
<dbReference type="OrthoDB" id="9762933at2"/>
<sequence length="1115" mass="120525">MTTLPQPADLPEAAVNANAQVVLAKRYLMKGPDGAPLEDVRGLFWRVAAAIAAEEAKYADSPFSPEELARKFYDLMTGMRFLPNSPTLMNAGTPLGQLAACFVLPVGDSMEEIFDAVKFAALIHKSGGGTGFSFSRLRPKKSRVGSTGGVASGPVSFMRIFNTATEQVKQGGTRRGANMGILRVDHPDILEFITCKERENELQNFNISVALTERFMQAVEKGEDYDLIDPRDKAVVGRQSAAEVFSLLVRKAWESGDPGIVFIDRINRDNPTPALGEIESTNPCVTGDTWVMTADGPRQARDLTGRTVPLVLDGTVHPSTSQGFFVTGTKPVFRLRTKEGHSLRLTADHKVLRAVSETSRLGAVWTEAGTLVPGDRVVLGDHRTLAAWGGKYGLAEGYLVGLLLGDGTLKQDKAVLSVWTKAEVANGDPFPRSGIMEAAFAFAKCQPHRSDFTGWVSVAGRNEWRMSLGALKTLCHDLGMAPGRKRVTPSLEQCSSEFSHGFLGGLFDADGSVQGGRAKGVSIRLSQSDLPTLEAVQRMLLRHGIAAVIYQNRREAGESVLPDGRGGTRAYAVKSQHELVISGENMARFRELVGFRDEDKASRLDTLLAGYTRKLNRETFLATVEALVPEGEETVYDVRVPGENRFDANGLVAHNCGEQPLLPYEACNLGSVNLAVFHAPDAPDGIDWQGLAETVHLAVRFLDNVIDASRYPLDQITAMVEANRKIGLGLMGFADLLYLLRIPYDSTEALKLAEKIMDTIQAESKSASKALAAERGPFPAYPDSIFGKRNLGPYRNATTTTIAPTGTLSIIAGCSSGIEPLFALAFSRHVMDGEKLVEANSHFVTAMKEAGAYSDSLMEEVTRKGSIAHIGLLPDELREVFVTAMDIEPVWHLKMQAAFQKYTDNAVSKTVNLPNAATQDDIREIYQFAYELGCKGVTVYRDGCKAGQVLCTGDGAPAPQATAQSKVRIRPDIVFGFTQKVKTGLGDLYLTVNEIDGKPFEVFATIGKSGRSVTAKAEAIGRLVSLALRAGVEVSSIVGQLKGIGGENPVFQKKGLLLSIPDAVSWVLENRYLQGRKILDDTGNLGHPLCPDCGGELVFEEGCHACKACGYTKCG</sequence>
<dbReference type="EC" id="1.17.4.1" evidence="13"/>
<dbReference type="InterPro" id="IPR000788">
    <property type="entry name" value="RNR_lg_C"/>
</dbReference>
<dbReference type="Pfam" id="PF14890">
    <property type="entry name" value="Intein_splicing"/>
    <property type="match status" value="1"/>
</dbReference>
<dbReference type="InterPro" id="IPR004860">
    <property type="entry name" value="LAGLIDADG_dom"/>
</dbReference>
<evidence type="ECO:0000256" key="2">
    <source>
        <dbReference type="ARBA" id="ARBA00007405"/>
    </source>
</evidence>
<keyword evidence="9 13" id="KW-0215">Deoxyribonucleotide synthesis</keyword>
<evidence type="ECO:0000256" key="8">
    <source>
        <dbReference type="ARBA" id="ARBA00023002"/>
    </source>
</evidence>
<dbReference type="InterPro" id="IPR006141">
    <property type="entry name" value="Intein_N"/>
</dbReference>
<dbReference type="InterPro" id="IPR027434">
    <property type="entry name" value="Homing_endonucl"/>
</dbReference>
<keyword evidence="10" id="KW-0170">Cobalt</keyword>
<evidence type="ECO:0000259" key="14">
    <source>
        <dbReference type="PROSITE" id="PS50819"/>
    </source>
</evidence>
<comment type="catalytic activity">
    <reaction evidence="12 13">
        <text>a 2'-deoxyribonucleoside 5'-diphosphate + [thioredoxin]-disulfide + H2O = a ribonucleoside 5'-diphosphate + [thioredoxin]-dithiol</text>
        <dbReference type="Rhea" id="RHEA:23252"/>
        <dbReference type="Rhea" id="RHEA-COMP:10698"/>
        <dbReference type="Rhea" id="RHEA-COMP:10700"/>
        <dbReference type="ChEBI" id="CHEBI:15377"/>
        <dbReference type="ChEBI" id="CHEBI:29950"/>
        <dbReference type="ChEBI" id="CHEBI:50058"/>
        <dbReference type="ChEBI" id="CHEBI:57930"/>
        <dbReference type="ChEBI" id="CHEBI:73316"/>
        <dbReference type="EC" id="1.17.4.1"/>
    </reaction>
</comment>
<keyword evidence="7" id="KW-0651">Protein splicing</keyword>
<dbReference type="GO" id="GO:0071897">
    <property type="term" value="P:DNA biosynthetic process"/>
    <property type="evidence" value="ECO:0007669"/>
    <property type="project" value="UniProtKB-KW"/>
</dbReference>
<dbReference type="SUPFAM" id="SSF51998">
    <property type="entry name" value="PFL-like glycyl radical enzymes"/>
    <property type="match status" value="1"/>
</dbReference>
<dbReference type="Pfam" id="PF12637">
    <property type="entry name" value="TSCPD"/>
    <property type="match status" value="1"/>
</dbReference>
<comment type="function">
    <text evidence="13">Provides the precursors necessary for DNA synthesis. Catalyzes the biosynthesis of deoxyribonucleotides from the corresponding ribonucleotides.</text>
</comment>
<dbReference type="STRING" id="596152.DesU5LDRAFT_0529"/>
<dbReference type="InterPro" id="IPR008926">
    <property type="entry name" value="RNR_R1-su_N"/>
</dbReference>
<dbReference type="InterPro" id="IPR004042">
    <property type="entry name" value="Intein_endonuc_central"/>
</dbReference>
<evidence type="ECO:0000256" key="7">
    <source>
        <dbReference type="ARBA" id="ARBA00023000"/>
    </source>
</evidence>
<evidence type="ECO:0000256" key="10">
    <source>
        <dbReference type="ARBA" id="ARBA00023285"/>
    </source>
</evidence>
<dbReference type="InterPro" id="IPR030934">
    <property type="entry name" value="Intein_C"/>
</dbReference>
<keyword evidence="8 13" id="KW-0560">Oxidoreductase</keyword>
<evidence type="ECO:0000256" key="1">
    <source>
        <dbReference type="ARBA" id="ARBA00001922"/>
    </source>
</evidence>
<dbReference type="InterPro" id="IPR024434">
    <property type="entry name" value="TSCPD_dom"/>
</dbReference>
<dbReference type="Pfam" id="PF02867">
    <property type="entry name" value="Ribonuc_red_lgC"/>
    <property type="match status" value="1"/>
</dbReference>
<keyword evidence="4" id="KW-0237">DNA synthesis</keyword>
<proteinExistence type="inferred from homology"/>
<evidence type="ECO:0000256" key="4">
    <source>
        <dbReference type="ARBA" id="ARBA00022634"/>
    </source>
</evidence>
<reference evidence="15" key="1">
    <citation type="submission" date="2011-11" db="EMBL/GenBank/DDBJ databases">
        <title>Improved High-Quality Draft sequence of Desulfovibrio sp. U5L.</title>
        <authorList>
            <consortium name="US DOE Joint Genome Institute"/>
            <person name="Lucas S."/>
            <person name="Han J."/>
            <person name="Lapidus A."/>
            <person name="Cheng J.-F."/>
            <person name="Goodwin L."/>
            <person name="Pitluck S."/>
            <person name="Peters L."/>
            <person name="Ovchinnikova G."/>
            <person name="Held B."/>
            <person name="Detter J.C."/>
            <person name="Han C."/>
            <person name="Tapia R."/>
            <person name="Land M."/>
            <person name="Hauser L."/>
            <person name="Kyrpides N."/>
            <person name="Ivanova N."/>
            <person name="Pagani I."/>
            <person name="Gabster J."/>
            <person name="Walker C."/>
            <person name="Stolyar S."/>
            <person name="Stahl D."/>
            <person name="Arkin A."/>
            <person name="Dehal P."/>
            <person name="Hazen T."/>
            <person name="Woyke T."/>
        </authorList>
    </citation>
    <scope>NUCLEOTIDE SEQUENCE [LARGE SCALE GENOMIC DNA]</scope>
    <source>
        <strain evidence="15">U5L</strain>
    </source>
</reference>
<keyword evidence="5" id="KW-0547">Nucleotide-binding</keyword>
<dbReference type="UniPathway" id="UPA00326"/>
<dbReference type="SUPFAM" id="SSF55608">
    <property type="entry name" value="Homing endonucleases"/>
    <property type="match status" value="1"/>
</dbReference>
<dbReference type="Pfam" id="PF00317">
    <property type="entry name" value="Ribonuc_red_lgN"/>
    <property type="match status" value="1"/>
</dbReference>
<dbReference type="SMART" id="SM00306">
    <property type="entry name" value="HintN"/>
    <property type="match status" value="1"/>
</dbReference>
<dbReference type="eggNOG" id="COG0209">
    <property type="taxonomic scope" value="Bacteria"/>
</dbReference>
<dbReference type="Gene3D" id="2.170.16.10">
    <property type="entry name" value="Hedgehog/Intein (Hint) domain"/>
    <property type="match status" value="1"/>
</dbReference>
<comment type="similarity">
    <text evidence="13">Belongs to the ribonucleoside diphosphate reductase large chain family.</text>
</comment>
<dbReference type="Pfam" id="PF14528">
    <property type="entry name" value="LAGLIDADG_3"/>
    <property type="match status" value="1"/>
</dbReference>
<dbReference type="InterPro" id="IPR036844">
    <property type="entry name" value="Hint_dom_sf"/>
</dbReference>
<feature type="domain" description="DOD-type homing endonuclease" evidence="14">
    <location>
        <begin position="399"/>
        <end position="545"/>
    </location>
</feature>
<dbReference type="PROSITE" id="PS50819">
    <property type="entry name" value="INTEIN_ENDONUCLEASE"/>
    <property type="match status" value="1"/>
</dbReference>
<dbReference type="SMART" id="SM00305">
    <property type="entry name" value="HintC"/>
    <property type="match status" value="1"/>
</dbReference>
<protein>
    <recommendedName>
        <fullName evidence="13">Ribonucleoside-diphosphate reductase</fullName>
        <ecNumber evidence="13">1.17.4.1</ecNumber>
    </recommendedName>
</protein>
<evidence type="ECO:0000256" key="5">
    <source>
        <dbReference type="ARBA" id="ARBA00022741"/>
    </source>
</evidence>
<comment type="similarity">
    <text evidence="2">Belongs to the ribonucleoside diphosphate reductase class-2 family.</text>
</comment>
<dbReference type="InterPro" id="IPR050862">
    <property type="entry name" value="RdRp_reductase_class-2"/>
</dbReference>
<dbReference type="Gene3D" id="3.10.28.10">
    <property type="entry name" value="Homing endonucleases"/>
    <property type="match status" value="1"/>
</dbReference>
<dbReference type="InterPro" id="IPR003586">
    <property type="entry name" value="Hint_dom_C"/>
</dbReference>
<gene>
    <name evidence="15" type="ORF">DesU5LDRAFT_0529</name>
</gene>